<feature type="compositionally biased region" description="Low complexity" evidence="1">
    <location>
        <begin position="192"/>
        <end position="203"/>
    </location>
</feature>
<proteinExistence type="predicted"/>
<feature type="transmembrane region" description="Helical" evidence="2">
    <location>
        <begin position="57"/>
        <end position="77"/>
    </location>
</feature>
<dbReference type="InterPro" id="IPR010994">
    <property type="entry name" value="RuvA_2-like"/>
</dbReference>
<name>A0ABP4P3Z7_9ACTN</name>
<keyword evidence="4" id="KW-1185">Reference proteome</keyword>
<protein>
    <recommendedName>
        <fullName evidence="5">Helix-hairpin-helix motif-containing protein</fullName>
    </recommendedName>
</protein>
<evidence type="ECO:0000313" key="3">
    <source>
        <dbReference type="EMBL" id="GAA1573369.1"/>
    </source>
</evidence>
<sequence>MPDAFRPYTPQYGPNPAAKLSWRILQSWWLLLPILGSSCIGSAGFLYVGLRARRPAWWIAGIVYMVLSWVSFLLVGASPQGQPSAVANWAIGVWLALWFAGVVHACLLNSAWLQWRAGYVPWYAEPSAPPPTWQQPAPAANFTVPPAYSNPAPPAFPGPAATAVNPGSPAPAFNPGPPVAAFGQGLPAAFGQGPQAAPFGQGPPAVPLDKGAFSQGPPAAGFDQGAPAVVDVNTVSAADLARLPGFDLDRVRRTVAERGRRAGFASVEEFASAAGLAPHEFAPLRDRLTCTPPTTHWQRPPEGRVLDV</sequence>
<dbReference type="Pfam" id="PF12836">
    <property type="entry name" value="HHH_3"/>
    <property type="match status" value="1"/>
</dbReference>
<reference evidence="4" key="1">
    <citation type="journal article" date="2019" name="Int. J. Syst. Evol. Microbiol.">
        <title>The Global Catalogue of Microorganisms (GCM) 10K type strain sequencing project: providing services to taxonomists for standard genome sequencing and annotation.</title>
        <authorList>
            <consortium name="The Broad Institute Genomics Platform"/>
            <consortium name="The Broad Institute Genome Sequencing Center for Infectious Disease"/>
            <person name="Wu L."/>
            <person name="Ma J."/>
        </authorList>
    </citation>
    <scope>NUCLEOTIDE SEQUENCE [LARGE SCALE GENOMIC DNA]</scope>
    <source>
        <strain evidence="4">JCM 15933</strain>
    </source>
</reference>
<dbReference type="Gene3D" id="1.10.150.320">
    <property type="entry name" value="Photosystem II 12 kDa extrinsic protein"/>
    <property type="match status" value="1"/>
</dbReference>
<keyword evidence="2" id="KW-1133">Transmembrane helix</keyword>
<keyword evidence="2" id="KW-0812">Transmembrane</keyword>
<dbReference type="Proteomes" id="UP001501470">
    <property type="component" value="Unassembled WGS sequence"/>
</dbReference>
<feature type="transmembrane region" description="Helical" evidence="2">
    <location>
        <begin position="89"/>
        <end position="108"/>
    </location>
</feature>
<organism evidence="3 4">
    <name type="scientific">Dactylosporangium maewongense</name>
    <dbReference type="NCBI Taxonomy" id="634393"/>
    <lineage>
        <taxon>Bacteria</taxon>
        <taxon>Bacillati</taxon>
        <taxon>Actinomycetota</taxon>
        <taxon>Actinomycetes</taxon>
        <taxon>Micromonosporales</taxon>
        <taxon>Micromonosporaceae</taxon>
        <taxon>Dactylosporangium</taxon>
    </lineage>
</organism>
<evidence type="ECO:0000313" key="4">
    <source>
        <dbReference type="Proteomes" id="UP001501470"/>
    </source>
</evidence>
<evidence type="ECO:0008006" key="5">
    <source>
        <dbReference type="Google" id="ProtNLM"/>
    </source>
</evidence>
<keyword evidence="2" id="KW-0472">Membrane</keyword>
<dbReference type="EMBL" id="BAAAQD010000050">
    <property type="protein sequence ID" value="GAA1573369.1"/>
    <property type="molecule type" value="Genomic_DNA"/>
</dbReference>
<evidence type="ECO:0000256" key="2">
    <source>
        <dbReference type="SAM" id="Phobius"/>
    </source>
</evidence>
<gene>
    <name evidence="3" type="ORF">GCM10009827_114120</name>
</gene>
<accession>A0ABP4P3Z7</accession>
<dbReference type="SUPFAM" id="SSF47781">
    <property type="entry name" value="RuvA domain 2-like"/>
    <property type="match status" value="1"/>
</dbReference>
<comment type="caution">
    <text evidence="3">The sequence shown here is derived from an EMBL/GenBank/DDBJ whole genome shotgun (WGS) entry which is preliminary data.</text>
</comment>
<evidence type="ECO:0000256" key="1">
    <source>
        <dbReference type="SAM" id="MobiDB-lite"/>
    </source>
</evidence>
<feature type="region of interest" description="Disordered" evidence="1">
    <location>
        <begin position="192"/>
        <end position="220"/>
    </location>
</feature>
<feature type="transmembrane region" description="Helical" evidence="2">
    <location>
        <begin position="28"/>
        <end position="50"/>
    </location>
</feature>